<protein>
    <recommendedName>
        <fullName evidence="5">Protein KRE1</fullName>
    </recommendedName>
</protein>
<sequence>MRFFFFILALITVIAAKTTSTTTAQTTVWRTGTNSEGVTVTTQAIFTPSFMSTYGNDDTESVAAGTIGLGSLSGTVGKVRSYTRTTITDSGAFSFKSTLSASDRGMGFQSSVLIGLLSGFGLFLMFAF</sequence>
<keyword evidence="2" id="KW-0732">Signal</keyword>
<feature type="chain" id="PRO_5006884596" description="Protein KRE1" evidence="2">
    <location>
        <begin position="17"/>
        <end position="128"/>
    </location>
</feature>
<dbReference type="InterPro" id="IPR031452">
    <property type="entry name" value="Kre1"/>
</dbReference>
<dbReference type="EMBL" id="LMYN01000009">
    <property type="protein sequence ID" value="KSA03443.1"/>
    <property type="molecule type" value="Genomic_DNA"/>
</dbReference>
<comment type="caution">
    <text evidence="3">The sequence shown here is derived from an EMBL/GenBank/DDBJ whole genome shotgun (WGS) entry which is preliminary data.</text>
</comment>
<keyword evidence="4" id="KW-1185">Reference proteome</keyword>
<dbReference type="Proteomes" id="UP000054251">
    <property type="component" value="Unassembled WGS sequence"/>
</dbReference>
<dbReference type="GO" id="GO:0031505">
    <property type="term" value="P:fungal-type cell wall organization"/>
    <property type="evidence" value="ECO:0007669"/>
    <property type="project" value="InterPro"/>
</dbReference>
<keyword evidence="1" id="KW-1133">Transmembrane helix</keyword>
<keyword evidence="1" id="KW-0472">Membrane</keyword>
<evidence type="ECO:0000256" key="1">
    <source>
        <dbReference type="SAM" id="Phobius"/>
    </source>
</evidence>
<reference evidence="3 4" key="1">
    <citation type="submission" date="2015-11" db="EMBL/GenBank/DDBJ databases">
        <title>The genome of Debaryomyces fabryi.</title>
        <authorList>
            <person name="Tafer H."/>
            <person name="Lopandic K."/>
        </authorList>
    </citation>
    <scope>NUCLEOTIDE SEQUENCE [LARGE SCALE GENOMIC DNA]</scope>
    <source>
        <strain evidence="3 4">CBS 789</strain>
    </source>
</reference>
<feature type="transmembrane region" description="Helical" evidence="1">
    <location>
        <begin position="106"/>
        <end position="127"/>
    </location>
</feature>
<evidence type="ECO:0000313" key="4">
    <source>
        <dbReference type="Proteomes" id="UP000054251"/>
    </source>
</evidence>
<proteinExistence type="predicted"/>
<evidence type="ECO:0008006" key="5">
    <source>
        <dbReference type="Google" id="ProtNLM"/>
    </source>
</evidence>
<evidence type="ECO:0000313" key="3">
    <source>
        <dbReference type="EMBL" id="KSA03443.1"/>
    </source>
</evidence>
<dbReference type="GeneID" id="26837768"/>
<feature type="signal peptide" evidence="2">
    <location>
        <begin position="1"/>
        <end position="16"/>
    </location>
</feature>
<dbReference type="OrthoDB" id="5406216at2759"/>
<dbReference type="AlphaFoldDB" id="A0A0V1Q4P7"/>
<evidence type="ECO:0000256" key="2">
    <source>
        <dbReference type="SAM" id="SignalP"/>
    </source>
</evidence>
<accession>A0A0V1Q4P7</accession>
<keyword evidence="1" id="KW-0812">Transmembrane</keyword>
<dbReference type="Pfam" id="PF17056">
    <property type="entry name" value="KRE1"/>
    <property type="match status" value="1"/>
</dbReference>
<gene>
    <name evidence="3" type="ORF">AC631_00759</name>
</gene>
<name>A0A0V1Q4P7_9ASCO</name>
<dbReference type="RefSeq" id="XP_015469545.1">
    <property type="nucleotide sequence ID" value="XM_015609589.1"/>
</dbReference>
<organism evidence="3 4">
    <name type="scientific">Debaryomyces fabryi</name>
    <dbReference type="NCBI Taxonomy" id="58627"/>
    <lineage>
        <taxon>Eukaryota</taxon>
        <taxon>Fungi</taxon>
        <taxon>Dikarya</taxon>
        <taxon>Ascomycota</taxon>
        <taxon>Saccharomycotina</taxon>
        <taxon>Pichiomycetes</taxon>
        <taxon>Debaryomycetaceae</taxon>
        <taxon>Debaryomyces</taxon>
    </lineage>
</organism>